<protein>
    <submittedName>
        <fullName evidence="2">Putative secreted protein</fullName>
    </submittedName>
</protein>
<feature type="chain" id="PRO_5007542774" evidence="1">
    <location>
        <begin position="29"/>
        <end position="239"/>
    </location>
</feature>
<accession>A0A147BRX4</accession>
<evidence type="ECO:0000313" key="2">
    <source>
        <dbReference type="EMBL" id="JAR93520.1"/>
    </source>
</evidence>
<dbReference type="AlphaFoldDB" id="A0A147BRX4"/>
<sequence length="239" mass="26165">MCSLFRNFIKQHLAIFLHVVFSLPKGQPGDVVQGLEVVPAVLQLDVEVEVVAAVLLRQVQGLAEVASLPAHPDGRLHVKIDSTPFRHDELRKLVVLVQPDVAVEEQGSVVLRGCTLPVQLLQVLRQVVDALCIQELANDVRGLQLANCLYVHLHSTLVVSFAVQVVSVLAKDVNQTVFVVLLTLGQADCERILVLLEQHLQLALGVLLLQAVHLSILNQDKEREPHSKKTSTTPGISAE</sequence>
<name>A0A147BRX4_IXORI</name>
<feature type="signal peptide" evidence="1">
    <location>
        <begin position="1"/>
        <end position="28"/>
    </location>
</feature>
<evidence type="ECO:0000256" key="1">
    <source>
        <dbReference type="SAM" id="SignalP"/>
    </source>
</evidence>
<proteinExistence type="predicted"/>
<reference evidence="2" key="1">
    <citation type="journal article" date="2018" name="PLoS Negl. Trop. Dis.">
        <title>Sialome diversity of ticks revealed by RNAseq of single tick salivary glands.</title>
        <authorList>
            <person name="Perner J."/>
            <person name="Kropackova S."/>
            <person name="Kopacek P."/>
            <person name="Ribeiro J.M."/>
        </authorList>
    </citation>
    <scope>NUCLEOTIDE SEQUENCE</scope>
    <source>
        <strain evidence="2">Siblings of single egg batch collected in Ceske Budejovice</strain>
        <tissue evidence="2">Salivary glands</tissue>
    </source>
</reference>
<keyword evidence="1" id="KW-0732">Signal</keyword>
<organism evidence="2">
    <name type="scientific">Ixodes ricinus</name>
    <name type="common">Common tick</name>
    <name type="synonym">Acarus ricinus</name>
    <dbReference type="NCBI Taxonomy" id="34613"/>
    <lineage>
        <taxon>Eukaryota</taxon>
        <taxon>Metazoa</taxon>
        <taxon>Ecdysozoa</taxon>
        <taxon>Arthropoda</taxon>
        <taxon>Chelicerata</taxon>
        <taxon>Arachnida</taxon>
        <taxon>Acari</taxon>
        <taxon>Parasitiformes</taxon>
        <taxon>Ixodida</taxon>
        <taxon>Ixodoidea</taxon>
        <taxon>Ixodidae</taxon>
        <taxon>Ixodinae</taxon>
        <taxon>Ixodes</taxon>
    </lineage>
</organism>
<dbReference type="EMBL" id="GEGO01001884">
    <property type="protein sequence ID" value="JAR93520.1"/>
    <property type="molecule type" value="Transcribed_RNA"/>
</dbReference>